<dbReference type="Proteomes" id="UP001057402">
    <property type="component" value="Chromosome 8"/>
</dbReference>
<accession>A0ACB9N093</accession>
<evidence type="ECO:0000313" key="2">
    <source>
        <dbReference type="Proteomes" id="UP001057402"/>
    </source>
</evidence>
<proteinExistence type="predicted"/>
<reference evidence="2" key="1">
    <citation type="journal article" date="2023" name="Front. Plant Sci.">
        <title>Chromosomal-level genome assembly of Melastoma candidum provides insights into trichome evolution.</title>
        <authorList>
            <person name="Zhong Y."/>
            <person name="Wu W."/>
            <person name="Sun C."/>
            <person name="Zou P."/>
            <person name="Liu Y."/>
            <person name="Dai S."/>
            <person name="Zhou R."/>
        </authorList>
    </citation>
    <scope>NUCLEOTIDE SEQUENCE [LARGE SCALE GENOMIC DNA]</scope>
</reference>
<organism evidence="1 2">
    <name type="scientific">Melastoma candidum</name>
    <dbReference type="NCBI Taxonomy" id="119954"/>
    <lineage>
        <taxon>Eukaryota</taxon>
        <taxon>Viridiplantae</taxon>
        <taxon>Streptophyta</taxon>
        <taxon>Embryophyta</taxon>
        <taxon>Tracheophyta</taxon>
        <taxon>Spermatophyta</taxon>
        <taxon>Magnoliopsida</taxon>
        <taxon>eudicotyledons</taxon>
        <taxon>Gunneridae</taxon>
        <taxon>Pentapetalae</taxon>
        <taxon>rosids</taxon>
        <taxon>malvids</taxon>
        <taxon>Myrtales</taxon>
        <taxon>Melastomataceae</taxon>
        <taxon>Melastomatoideae</taxon>
        <taxon>Melastomateae</taxon>
        <taxon>Melastoma</taxon>
    </lineage>
</organism>
<keyword evidence="2" id="KW-1185">Reference proteome</keyword>
<gene>
    <name evidence="1" type="ORF">MLD38_028157</name>
</gene>
<evidence type="ECO:0000313" key="1">
    <source>
        <dbReference type="EMBL" id="KAI4329812.1"/>
    </source>
</evidence>
<sequence>MAKPTGISYFSSKLQKLNKPLAPESKRASPPPLRSRRDHARMMIGSSSAVCRLCFFLPLAASLLVFPCMLIPYTQSLVKHVDEQAHCGSDIVLTLVRSEIEHVAATLPPLNLTDVGLSRELESSFTAANLSFVDIYEKVAPVLFQTLLVAPYTSEISYIGLSGQFFSCGFRDEGSRLAVAVYANSSFGSGYTWYEQPANPHLGELLGEATQVPPGKINSAWFQEVINSTSVNPIIQAGWSHGQDLVLVNGVGINRKGVVSASISVKRLTYSFSSMNLAGGSLYLVTEEGEVLLVGIEGGHFDVSADSFTIWEEDRSRNYSCT</sequence>
<name>A0ACB9N093_9MYRT</name>
<dbReference type="EMBL" id="CM042887">
    <property type="protein sequence ID" value="KAI4329812.1"/>
    <property type="molecule type" value="Genomic_DNA"/>
</dbReference>
<protein>
    <submittedName>
        <fullName evidence="1">Uncharacterized protein</fullName>
    </submittedName>
</protein>
<comment type="caution">
    <text evidence="1">The sequence shown here is derived from an EMBL/GenBank/DDBJ whole genome shotgun (WGS) entry which is preliminary data.</text>
</comment>